<sequence length="297" mass="34370">MKFVIGFAGIPHDVYEQVYKKRDAITTPEAEFVSTPLKPYVFTYGEEHADFFSNEFERRIRDDHHNELADTAFAVIYINHDDRSTAAFRKRFFPSTLVVSVDWAIEWGSPTTIRQSGNRLIDCLIVASKTVRSSLGPLKKELTERSNKTPFLLPPRNFRSQTFVQTLQQLQENLVVSGNKTETIRTFAKTFERNHPLRQDDPRKPWFFVDDRNIRFRAPGRDRHAFARPDYSGDHSHACLLAGRRRLGAPFDPAFHYDCTRGQENLKASFVKCHGEDELELEGDPHLNIAPNDFVRR</sequence>
<proteinExistence type="predicted"/>
<dbReference type="Proteomes" id="UP001558535">
    <property type="component" value="Unassembled WGS sequence"/>
</dbReference>
<organism evidence="1 2">
    <name type="scientific">Paraburkholderia phenoliruptrix</name>
    <dbReference type="NCBI Taxonomy" id="252970"/>
    <lineage>
        <taxon>Bacteria</taxon>
        <taxon>Pseudomonadati</taxon>
        <taxon>Pseudomonadota</taxon>
        <taxon>Betaproteobacteria</taxon>
        <taxon>Burkholderiales</taxon>
        <taxon>Burkholderiaceae</taxon>
        <taxon>Paraburkholderia</taxon>
    </lineage>
</organism>
<dbReference type="EMBL" id="JBFPKE010000012">
    <property type="protein sequence ID" value="MEX3753279.1"/>
    <property type="molecule type" value="Genomic_DNA"/>
</dbReference>
<evidence type="ECO:0000313" key="1">
    <source>
        <dbReference type="EMBL" id="MEX3753279.1"/>
    </source>
</evidence>
<protein>
    <submittedName>
        <fullName evidence="1">Uncharacterized protein</fullName>
    </submittedName>
</protein>
<keyword evidence="2" id="KW-1185">Reference proteome</keyword>
<evidence type="ECO:0000313" key="2">
    <source>
        <dbReference type="Proteomes" id="UP001558535"/>
    </source>
</evidence>
<gene>
    <name evidence="1" type="ORF">AB3X84_25095</name>
</gene>
<accession>A0ABV3WKH6</accession>
<reference evidence="1 2" key="1">
    <citation type="submission" date="2024-07" db="EMBL/GenBank/DDBJ databases">
        <title>A survey of Mimosa microsymbionts across Brazilian biomes reveals a high diversity of Paraburkholderia nodulating endemic species, but also that Cupriavidus is common as a symbiont of widespread species.</title>
        <authorList>
            <person name="Rouws L."/>
            <person name="Barauna A."/>
            <person name="Beukes C."/>
            <person name="Rouws J.R.C."/>
            <person name="De Faria S.M."/>
            <person name="Gross E."/>
            <person name="Bueno Dos Reis Junior F."/>
            <person name="Simon M.F."/>
            <person name="Maluk M."/>
            <person name="Odee D.W."/>
            <person name="Kenicer G."/>
            <person name="Young J.P.W."/>
            <person name="Reis V.M."/>
            <person name="Zilli J."/>
            <person name="James E.K."/>
        </authorList>
    </citation>
    <scope>NUCLEOTIDE SEQUENCE [LARGE SCALE GENOMIC DNA]</scope>
    <source>
        <strain evidence="1 2">BR14375</strain>
    </source>
</reference>
<dbReference type="RefSeq" id="WP_368608488.1">
    <property type="nucleotide sequence ID" value="NZ_JBFPKB010000012.1"/>
</dbReference>
<comment type="caution">
    <text evidence="1">The sequence shown here is derived from an EMBL/GenBank/DDBJ whole genome shotgun (WGS) entry which is preliminary data.</text>
</comment>
<name>A0ABV3WKH6_9BURK</name>